<dbReference type="InterPro" id="IPR002403">
    <property type="entry name" value="Cyt_P450_E_grp-IV"/>
</dbReference>
<dbReference type="GO" id="GO:0020037">
    <property type="term" value="F:heme binding"/>
    <property type="evidence" value="ECO:0007669"/>
    <property type="project" value="InterPro"/>
</dbReference>
<comment type="similarity">
    <text evidence="3">Belongs to the cytochrome P450 family.</text>
</comment>
<keyword evidence="6 7" id="KW-0408">Iron</keyword>
<dbReference type="GO" id="GO:0004497">
    <property type="term" value="F:monooxygenase activity"/>
    <property type="evidence" value="ECO:0007669"/>
    <property type="project" value="InterPro"/>
</dbReference>
<evidence type="ECO:0000256" key="7">
    <source>
        <dbReference type="PIRSR" id="PIRSR602403-1"/>
    </source>
</evidence>
<dbReference type="GO" id="GO:0016705">
    <property type="term" value="F:oxidoreductase activity, acting on paired donors, with incorporation or reduction of molecular oxygen"/>
    <property type="evidence" value="ECO:0007669"/>
    <property type="project" value="InterPro"/>
</dbReference>
<dbReference type="GO" id="GO:0005506">
    <property type="term" value="F:iron ion binding"/>
    <property type="evidence" value="ECO:0007669"/>
    <property type="project" value="InterPro"/>
</dbReference>
<dbReference type="InterPro" id="IPR036396">
    <property type="entry name" value="Cyt_P450_sf"/>
</dbReference>
<dbReference type="InterPro" id="IPR001128">
    <property type="entry name" value="Cyt_P450"/>
</dbReference>
<reference evidence="9" key="1">
    <citation type="submission" date="2023-03" db="EMBL/GenBank/DDBJ databases">
        <title>Complete genome of Cladonia borealis.</title>
        <authorList>
            <person name="Park H."/>
        </authorList>
    </citation>
    <scope>NUCLEOTIDE SEQUENCE</scope>
    <source>
        <strain evidence="9">ANT050790</strain>
    </source>
</reference>
<dbReference type="GO" id="GO:0005789">
    <property type="term" value="C:endoplasmic reticulum membrane"/>
    <property type="evidence" value="ECO:0007669"/>
    <property type="project" value="UniProtKB-SubCell"/>
</dbReference>
<sequence length="584" mass="66227">MSNQAFSAFEKLIPTTVLALACQLLLLLLVVASTTLVLSNASYASSSSNQKDKPRKVAIIPYWLPYFGHLSLLLNRTSKLQHARRNSPSGIFALKLFGTKCIMVWTPSLIDAAFNVDHASLNSTKPRWALLRKVFGADGRGKDEYVHMYTNDSVPRANALLGSGGIRISYHIMQPMFRAIEQHAPNLLSFAERPIDQNAWEQNVNPVFHDSSLVEISFFELISRFVAHVSLPALIGTEFLEIYPTTVEDLWDLDGGFKWLRWGFSRLWGIPSLTRAHIARRRLLTALQSFHMAADAVSNGDDAKAPWREIGDLSEVMKERRKNWNRFQISPGVRAVCDLNLLWATSTKPASLVFWMLLHIHADPTLLTQIRAEIAHFVLITQPPRVLSIPSPPRLSIDAPSLVRYCPLLKSCLYECLRLYTTPIPTRIVDKDTIIRDPDGKVQSHQDYILEKGSYIATPLTLHHHNPRYFWQPKEFQPRRFLKANGNDSPADHDTPPHKENTTQPPNTFLFPTNLHPFGIGRSECPARAYAEAEILTFVAAIISLWEFSPADSEEWIIPDRVDREIVSVPRRDLRVKVQARKLS</sequence>
<keyword evidence="5 7" id="KW-0479">Metal-binding</keyword>
<feature type="compositionally biased region" description="Basic and acidic residues" evidence="8">
    <location>
        <begin position="490"/>
        <end position="501"/>
    </location>
</feature>
<evidence type="ECO:0000256" key="8">
    <source>
        <dbReference type="SAM" id="MobiDB-lite"/>
    </source>
</evidence>
<feature type="region of interest" description="Disordered" evidence="8">
    <location>
        <begin position="482"/>
        <end position="505"/>
    </location>
</feature>
<protein>
    <recommendedName>
        <fullName evidence="11">Cytochrome P450</fullName>
    </recommendedName>
</protein>
<dbReference type="PANTHER" id="PTHR24306:SF7">
    <property type="entry name" value="AHBB"/>
    <property type="match status" value="1"/>
</dbReference>
<evidence type="ECO:0000256" key="5">
    <source>
        <dbReference type="ARBA" id="ARBA00022723"/>
    </source>
</evidence>
<evidence type="ECO:0000256" key="4">
    <source>
        <dbReference type="ARBA" id="ARBA00022516"/>
    </source>
</evidence>
<dbReference type="AlphaFoldDB" id="A0AA39R0L8"/>
<dbReference type="PANTHER" id="PTHR24306">
    <property type="match status" value="1"/>
</dbReference>
<evidence type="ECO:0000313" key="9">
    <source>
        <dbReference type="EMBL" id="KAK0512673.1"/>
    </source>
</evidence>
<dbReference type="SUPFAM" id="SSF48264">
    <property type="entry name" value="Cytochrome P450"/>
    <property type="match status" value="1"/>
</dbReference>
<accession>A0AA39R0L8</accession>
<proteinExistence type="inferred from homology"/>
<keyword evidence="7" id="KW-0349">Heme</keyword>
<keyword evidence="10" id="KW-1185">Reference proteome</keyword>
<gene>
    <name evidence="9" type="ORF">JMJ35_004690</name>
</gene>
<name>A0AA39R0L8_9LECA</name>
<evidence type="ECO:0000313" key="10">
    <source>
        <dbReference type="Proteomes" id="UP001166286"/>
    </source>
</evidence>
<evidence type="ECO:0000256" key="3">
    <source>
        <dbReference type="ARBA" id="ARBA00010617"/>
    </source>
</evidence>
<comment type="caution">
    <text evidence="9">The sequence shown here is derived from an EMBL/GenBank/DDBJ whole genome shotgun (WGS) entry which is preliminary data.</text>
</comment>
<evidence type="ECO:0000256" key="6">
    <source>
        <dbReference type="ARBA" id="ARBA00023004"/>
    </source>
</evidence>
<dbReference type="Gene3D" id="1.10.630.10">
    <property type="entry name" value="Cytochrome P450"/>
    <property type="match status" value="1"/>
</dbReference>
<evidence type="ECO:0000256" key="1">
    <source>
        <dbReference type="ARBA" id="ARBA00001971"/>
    </source>
</evidence>
<dbReference type="Pfam" id="PF00067">
    <property type="entry name" value="p450"/>
    <property type="match status" value="1"/>
</dbReference>
<comment type="subcellular location">
    <subcellularLocation>
        <location evidence="2">Endoplasmic reticulum membrane</location>
        <topology evidence="2">Single-pass membrane protein</topology>
    </subcellularLocation>
</comment>
<keyword evidence="4" id="KW-0444">Lipid biosynthesis</keyword>
<dbReference type="EMBL" id="JAFEKC020000009">
    <property type="protein sequence ID" value="KAK0512673.1"/>
    <property type="molecule type" value="Genomic_DNA"/>
</dbReference>
<dbReference type="Proteomes" id="UP001166286">
    <property type="component" value="Unassembled WGS sequence"/>
</dbReference>
<organism evidence="9 10">
    <name type="scientific">Cladonia borealis</name>
    <dbReference type="NCBI Taxonomy" id="184061"/>
    <lineage>
        <taxon>Eukaryota</taxon>
        <taxon>Fungi</taxon>
        <taxon>Dikarya</taxon>
        <taxon>Ascomycota</taxon>
        <taxon>Pezizomycotina</taxon>
        <taxon>Lecanoromycetes</taxon>
        <taxon>OSLEUM clade</taxon>
        <taxon>Lecanoromycetidae</taxon>
        <taxon>Lecanorales</taxon>
        <taxon>Lecanorineae</taxon>
        <taxon>Cladoniaceae</taxon>
        <taxon>Cladonia</taxon>
    </lineage>
</organism>
<feature type="binding site" description="axial binding residue" evidence="7">
    <location>
        <position position="525"/>
    </location>
    <ligand>
        <name>heme</name>
        <dbReference type="ChEBI" id="CHEBI:30413"/>
    </ligand>
    <ligandPart>
        <name>Fe</name>
        <dbReference type="ChEBI" id="CHEBI:18248"/>
    </ligandPart>
</feature>
<dbReference type="PRINTS" id="PR00465">
    <property type="entry name" value="EP450IV"/>
</dbReference>
<evidence type="ECO:0008006" key="11">
    <source>
        <dbReference type="Google" id="ProtNLM"/>
    </source>
</evidence>
<comment type="cofactor">
    <cofactor evidence="1 7">
        <name>heme</name>
        <dbReference type="ChEBI" id="CHEBI:30413"/>
    </cofactor>
</comment>
<keyword evidence="4" id="KW-0443">Lipid metabolism</keyword>
<evidence type="ECO:0000256" key="2">
    <source>
        <dbReference type="ARBA" id="ARBA00004389"/>
    </source>
</evidence>